<organism evidence="1 2">
    <name type="scientific">Streptomyces subrutilus</name>
    <dbReference type="NCBI Taxonomy" id="36818"/>
    <lineage>
        <taxon>Bacteria</taxon>
        <taxon>Bacillati</taxon>
        <taxon>Actinomycetota</taxon>
        <taxon>Actinomycetes</taxon>
        <taxon>Kitasatosporales</taxon>
        <taxon>Streptomycetaceae</taxon>
        <taxon>Streptomyces</taxon>
    </lineage>
</organism>
<keyword evidence="2" id="KW-1185">Reference proteome</keyword>
<evidence type="ECO:0000313" key="2">
    <source>
        <dbReference type="Proteomes" id="UP000095705"/>
    </source>
</evidence>
<dbReference type="RefSeq" id="WP_069922990.1">
    <property type="nucleotide sequence ID" value="NZ_MEHK01000001.1"/>
</dbReference>
<dbReference type="Pfam" id="PF03752">
    <property type="entry name" value="ALF"/>
    <property type="match status" value="1"/>
</dbReference>
<sequence>MSRQWWGGRTAAAGVLAGGIAITGVAPAWADAEMAATAPSSVSIAPSASSAVPGVQAEQTPSPELAAAIEEARRRVTSMAKTHPAAEVRTSAWNALRSSRGDEALLEWLAPGGGFDYAKQRARDTRARNKAFCERVVATHTVGFSPEVRAAAARALKGSVAEQAAFVRTGYADAQQRNRAAREATEQQRLEVAARDRDFVRTLGERDPGEQVRVAAQWALRPGATTDTDVAEFFGYGWATGAALDLEAYRTRVADGETVRHHTLTLLIREAAAAEAAVKDAADAAQARAAAERAWKAVSEHADAAQRAWLAEQAAAAAQAENWRAVALLSQQSAEELWKAISGTAETSRGAWAGEQAGAVDAAAFWKAMFERAQDGESRVRG</sequence>
<evidence type="ECO:0000313" key="1">
    <source>
        <dbReference type="EMBL" id="OEJ34801.1"/>
    </source>
</evidence>
<gene>
    <name evidence="1" type="ORF">BGK67_28780</name>
</gene>
<reference evidence="1 2" key="1">
    <citation type="submission" date="2016-08" db="EMBL/GenBank/DDBJ databases">
        <title>The complete genome of Streptomyces subrutilus 10-1-1.</title>
        <authorList>
            <person name="Chen X."/>
        </authorList>
    </citation>
    <scope>NUCLEOTIDE SEQUENCE [LARGE SCALE GENOMIC DNA]</scope>
    <source>
        <strain evidence="1 2">10-1-1</strain>
    </source>
</reference>
<dbReference type="InterPro" id="IPR005506">
    <property type="entry name" value="DUF312_ALF"/>
</dbReference>
<dbReference type="Proteomes" id="UP000095705">
    <property type="component" value="Unassembled WGS sequence"/>
</dbReference>
<accession>A0A1E5PZ64</accession>
<dbReference type="AlphaFoldDB" id="A0A1E5PZ64"/>
<dbReference type="STRING" id="36818.BGK67_28780"/>
<comment type="caution">
    <text evidence="1">The sequence shown here is derived from an EMBL/GenBank/DDBJ whole genome shotgun (WGS) entry which is preliminary data.</text>
</comment>
<name>A0A1E5PZ64_9ACTN</name>
<protein>
    <submittedName>
        <fullName evidence="1">Uncharacterized protein</fullName>
    </submittedName>
</protein>
<proteinExistence type="predicted"/>
<dbReference type="EMBL" id="MEHK01000001">
    <property type="protein sequence ID" value="OEJ34801.1"/>
    <property type="molecule type" value="Genomic_DNA"/>
</dbReference>